<evidence type="ECO:0000256" key="5">
    <source>
        <dbReference type="SAM" id="Phobius"/>
    </source>
</evidence>
<feature type="transmembrane region" description="Helical" evidence="5">
    <location>
        <begin position="46"/>
        <end position="64"/>
    </location>
</feature>
<dbReference type="PIRSF" id="PIRSF030066">
    <property type="entry name" value="UCP030066"/>
    <property type="match status" value="1"/>
</dbReference>
<evidence type="ECO:0000256" key="2">
    <source>
        <dbReference type="ARBA" id="ARBA00022692"/>
    </source>
</evidence>
<keyword evidence="3 5" id="KW-1133">Transmembrane helix</keyword>
<proteinExistence type="predicted"/>
<gene>
    <name evidence="6" type="ORF">FSB76_00490</name>
</gene>
<dbReference type="InterPro" id="IPR016944">
    <property type="entry name" value="UCP030066"/>
</dbReference>
<dbReference type="EMBL" id="CP042437">
    <property type="protein sequence ID" value="QEC74499.1"/>
    <property type="molecule type" value="Genomic_DNA"/>
</dbReference>
<protein>
    <submittedName>
        <fullName evidence="6">DoxX family protein</fullName>
    </submittedName>
</protein>
<feature type="transmembrane region" description="Helical" evidence="5">
    <location>
        <begin position="100"/>
        <end position="117"/>
    </location>
</feature>
<reference evidence="6 7" key="1">
    <citation type="journal article" date="2013" name="J. Microbiol.">
        <title>Mucilaginibacter ginsenosidivorax sp. nov., with ginsenoside converting activity isolated from sediment.</title>
        <authorList>
            <person name="Kim J.K."/>
            <person name="Choi T.E."/>
            <person name="Liu Q.M."/>
            <person name="Park H.Y."/>
            <person name="Yi T.H."/>
            <person name="Yoon M.H."/>
            <person name="Kim S.C."/>
            <person name="Im W.T."/>
        </authorList>
    </citation>
    <scope>NUCLEOTIDE SEQUENCE [LARGE SCALE GENOMIC DNA]</scope>
    <source>
        <strain evidence="6 7">KHI28</strain>
    </source>
</reference>
<evidence type="ECO:0000256" key="3">
    <source>
        <dbReference type="ARBA" id="ARBA00022989"/>
    </source>
</evidence>
<name>A0A5B8VSS7_9SPHI</name>
<keyword evidence="7" id="KW-1185">Reference proteome</keyword>
<organism evidence="6 7">
    <name type="scientific">Mucilaginibacter ginsenosidivorax</name>
    <dbReference type="NCBI Taxonomy" id="862126"/>
    <lineage>
        <taxon>Bacteria</taxon>
        <taxon>Pseudomonadati</taxon>
        <taxon>Bacteroidota</taxon>
        <taxon>Sphingobacteriia</taxon>
        <taxon>Sphingobacteriales</taxon>
        <taxon>Sphingobacteriaceae</taxon>
        <taxon>Mucilaginibacter</taxon>
    </lineage>
</organism>
<dbReference type="InterPro" id="IPR032808">
    <property type="entry name" value="DoxX"/>
</dbReference>
<evidence type="ECO:0000313" key="6">
    <source>
        <dbReference type="EMBL" id="QEC74499.1"/>
    </source>
</evidence>
<sequence>MSAKTIKITYWILTALLAMAMAGDGFGGVTRQQAGIDVLKHLGYPIYFMVIMGTAKLLGVIAILQNKYKAVKEWAFAGFSFTFFGAIASRAFVGDSTGELIPPIVMLAFLFTTYYFWKKYNQLKSTE</sequence>
<dbReference type="OrthoDB" id="7960583at2"/>
<dbReference type="AlphaFoldDB" id="A0A5B8VSS7"/>
<feature type="transmembrane region" description="Helical" evidence="5">
    <location>
        <begin position="76"/>
        <end position="94"/>
    </location>
</feature>
<accession>A0A5B8VSS7</accession>
<dbReference type="RefSeq" id="WP_147051657.1">
    <property type="nucleotide sequence ID" value="NZ_CP042437.1"/>
</dbReference>
<comment type="subcellular location">
    <subcellularLocation>
        <location evidence="1">Membrane</location>
        <topology evidence="1">Multi-pass membrane protein</topology>
    </subcellularLocation>
</comment>
<dbReference type="KEGG" id="mgk:FSB76_00490"/>
<keyword evidence="4 5" id="KW-0472">Membrane</keyword>
<dbReference type="Pfam" id="PF13564">
    <property type="entry name" value="DoxX_2"/>
    <property type="match status" value="1"/>
</dbReference>
<dbReference type="Proteomes" id="UP000321362">
    <property type="component" value="Chromosome"/>
</dbReference>
<evidence type="ECO:0000256" key="4">
    <source>
        <dbReference type="ARBA" id="ARBA00023136"/>
    </source>
</evidence>
<dbReference type="GO" id="GO:0016020">
    <property type="term" value="C:membrane"/>
    <property type="evidence" value="ECO:0007669"/>
    <property type="project" value="UniProtKB-SubCell"/>
</dbReference>
<evidence type="ECO:0000256" key="1">
    <source>
        <dbReference type="ARBA" id="ARBA00004141"/>
    </source>
</evidence>
<keyword evidence="2 5" id="KW-0812">Transmembrane</keyword>
<evidence type="ECO:0000313" key="7">
    <source>
        <dbReference type="Proteomes" id="UP000321362"/>
    </source>
</evidence>